<feature type="transmembrane region" description="Helical" evidence="3">
    <location>
        <begin position="378"/>
        <end position="405"/>
    </location>
</feature>
<evidence type="ECO:0000313" key="5">
    <source>
        <dbReference type="Proteomes" id="UP001142055"/>
    </source>
</evidence>
<evidence type="ECO:0000256" key="1">
    <source>
        <dbReference type="ARBA" id="ARBA00010169"/>
    </source>
</evidence>
<dbReference type="Proteomes" id="UP001142055">
    <property type="component" value="Chromosome 3"/>
</dbReference>
<gene>
    <name evidence="4" type="ORF">RDWZM_007657</name>
</gene>
<dbReference type="EMBL" id="JAPWDV010000003">
    <property type="protein sequence ID" value="KAJ6216500.1"/>
    <property type="molecule type" value="Genomic_DNA"/>
</dbReference>
<feature type="compositionally biased region" description="Polar residues" evidence="2">
    <location>
        <begin position="47"/>
        <end position="57"/>
    </location>
</feature>
<keyword evidence="3" id="KW-0812">Transmembrane</keyword>
<dbReference type="Pfam" id="PF03091">
    <property type="entry name" value="CutA1"/>
    <property type="match status" value="1"/>
</dbReference>
<dbReference type="SUPFAM" id="SSF54913">
    <property type="entry name" value="GlnB-like"/>
    <property type="match status" value="1"/>
</dbReference>
<feature type="region of interest" description="Disordered" evidence="2">
    <location>
        <begin position="1"/>
        <end position="21"/>
    </location>
</feature>
<feature type="region of interest" description="Disordered" evidence="2">
    <location>
        <begin position="492"/>
        <end position="512"/>
    </location>
</feature>
<feature type="transmembrane region" description="Helical" evidence="3">
    <location>
        <begin position="173"/>
        <end position="191"/>
    </location>
</feature>
<reference evidence="4" key="1">
    <citation type="submission" date="2022-12" db="EMBL/GenBank/DDBJ databases">
        <title>Genome assemblies of Blomia tropicalis.</title>
        <authorList>
            <person name="Cui Y."/>
        </authorList>
    </citation>
    <scope>NUCLEOTIDE SEQUENCE</scope>
    <source>
        <tissue evidence="4">Adult mites</tissue>
    </source>
</reference>
<dbReference type="InterPro" id="IPR015867">
    <property type="entry name" value="N-reg_PII/ATP_PRibTrfase_C"/>
</dbReference>
<feature type="compositionally biased region" description="Polar residues" evidence="2">
    <location>
        <begin position="492"/>
        <end position="506"/>
    </location>
</feature>
<feature type="transmembrane region" description="Helical" evidence="3">
    <location>
        <begin position="344"/>
        <end position="366"/>
    </location>
</feature>
<evidence type="ECO:0000256" key="2">
    <source>
        <dbReference type="SAM" id="MobiDB-lite"/>
    </source>
</evidence>
<name>A0A9Q0M2V8_BLOTA</name>
<comment type="caution">
    <text evidence="4">The sequence shown here is derived from an EMBL/GenBank/DDBJ whole genome shotgun (WGS) entry which is preliminary data.</text>
</comment>
<feature type="transmembrane region" description="Helical" evidence="3">
    <location>
        <begin position="661"/>
        <end position="681"/>
    </location>
</feature>
<organism evidence="4 5">
    <name type="scientific">Blomia tropicalis</name>
    <name type="common">Mite</name>
    <dbReference type="NCBI Taxonomy" id="40697"/>
    <lineage>
        <taxon>Eukaryota</taxon>
        <taxon>Metazoa</taxon>
        <taxon>Ecdysozoa</taxon>
        <taxon>Arthropoda</taxon>
        <taxon>Chelicerata</taxon>
        <taxon>Arachnida</taxon>
        <taxon>Acari</taxon>
        <taxon>Acariformes</taxon>
        <taxon>Sarcoptiformes</taxon>
        <taxon>Astigmata</taxon>
        <taxon>Glycyphagoidea</taxon>
        <taxon>Echimyopodidae</taxon>
        <taxon>Blomia</taxon>
    </lineage>
</organism>
<keyword evidence="5" id="KW-1185">Reference proteome</keyword>
<accession>A0A9Q0M2V8</accession>
<dbReference type="AlphaFoldDB" id="A0A9Q0M2V8"/>
<proteinExistence type="inferred from homology"/>
<feature type="transmembrane region" description="Helical" evidence="3">
    <location>
        <begin position="586"/>
        <end position="608"/>
    </location>
</feature>
<evidence type="ECO:0000256" key="3">
    <source>
        <dbReference type="SAM" id="Phobius"/>
    </source>
</evidence>
<feature type="transmembrane region" description="Helical" evidence="3">
    <location>
        <begin position="233"/>
        <end position="254"/>
    </location>
</feature>
<feature type="transmembrane region" description="Helical" evidence="3">
    <location>
        <begin position="301"/>
        <end position="324"/>
    </location>
</feature>
<dbReference type="GO" id="GO:0005507">
    <property type="term" value="F:copper ion binding"/>
    <property type="evidence" value="ECO:0007669"/>
    <property type="project" value="TreeGrafter"/>
</dbReference>
<keyword evidence="3" id="KW-0472">Membrane</keyword>
<dbReference type="InterPro" id="IPR011322">
    <property type="entry name" value="N-reg_PII-like_a/b"/>
</dbReference>
<keyword evidence="3" id="KW-1133">Transmembrane helix</keyword>
<sequence length="814" mass="93490">MKRSKSISYPNPTTNRSKFMADYDTKYDPLWPYSRRLDFSPPPPYSSRETSQSSSKMVPTAPTFEPVVRSQQRHTKKDQTVSSEITPLLEDFTRKFVDSQISIPNSQQMNGSTSQHVPPELLVLCQQQAPYNPNFDDSFSTNSSNSSITMSQCSHRNSFEQSKFCGLFSTTHYRWFVGNFILLVSLMSFNIGMNLSPSIYSTILLQPITQTNVTNSNSAPIIDLFVSTLFQTILALMVGVSSLMLLYSACKVVINLRKRFQQSIKYRIHMSNRTSLPWFFITYERIVYETLGSFFARTLSLLLFIYLFGLSTIYVLILSDYLNIFMSLLPYGGISNLFCETKVWYLNHNVVITVWLSAIVLIAFGFSSFCRNKYSSSLIWLKILITFIGFISVIYLIFTIVYTFVDVQSSQDDDGDDVVGKNSNTDFNFNLNWNNIEQKGIMLFSSVPLLIMPFHLNEFLITLLFAPKRKHLNQERLLTTSTMASRNQTSTIFSRSNPTIPTSSTNQRRDSDVISEAISSNNRKRAPLRDHDETHWEHLEHVVLDDTTIADVANNPMMMEENHTNLKSLSNFFDSPSLSFSSVRNLYLLVTFIVLLLNTVFNSFAYLLTTNMDSHFNESRQEFETKSKRLVFSVDLNYLQDYLHKIEVNQSNEDNQSWQQTLLLIAVGALLLKITFVYLLLTFRGILAHQTLTSNNKPKNLLYYSQDQHEFAMLYITFPNEMEAKKIAKQLVEQSMANFVNVMPVMSTFYRENNSQKIEVDTESLLMAKILSKKASSIIEHVTMNHPYELAEIYAVPILQLNKPLTDCLKSNLK</sequence>
<dbReference type="GO" id="GO:0010038">
    <property type="term" value="P:response to metal ion"/>
    <property type="evidence" value="ECO:0007669"/>
    <property type="project" value="InterPro"/>
</dbReference>
<dbReference type="PANTHER" id="PTHR23419">
    <property type="entry name" value="DIVALENT CATION TOLERANCE CUTA-RELATED"/>
    <property type="match status" value="1"/>
</dbReference>
<dbReference type="OMA" id="PNEMEAK"/>
<protein>
    <submittedName>
        <fullName evidence="4">Uncharacterized protein</fullName>
    </submittedName>
</protein>
<comment type="similarity">
    <text evidence="1">Belongs to the CutA family.</text>
</comment>
<dbReference type="PANTHER" id="PTHR23419:SF8">
    <property type="entry name" value="FI09726P"/>
    <property type="match status" value="1"/>
</dbReference>
<evidence type="ECO:0000313" key="4">
    <source>
        <dbReference type="EMBL" id="KAJ6216500.1"/>
    </source>
</evidence>
<feature type="transmembrane region" description="Helical" evidence="3">
    <location>
        <begin position="441"/>
        <end position="466"/>
    </location>
</feature>
<dbReference type="InterPro" id="IPR004323">
    <property type="entry name" value="Ion_tolerance_CutA"/>
</dbReference>
<feature type="region of interest" description="Disordered" evidence="2">
    <location>
        <begin position="38"/>
        <end position="81"/>
    </location>
</feature>
<dbReference type="Gene3D" id="3.30.70.120">
    <property type="match status" value="1"/>
</dbReference>
<feature type="compositionally biased region" description="Polar residues" evidence="2">
    <location>
        <begin position="1"/>
        <end position="17"/>
    </location>
</feature>